<dbReference type="eggNOG" id="KOG3148">
    <property type="taxonomic scope" value="Eukaryota"/>
</dbReference>
<dbReference type="FunFam" id="3.40.50.1360:FF:000002">
    <property type="entry name" value="Glucosamine-6-phosphate deaminase"/>
    <property type="match status" value="1"/>
</dbReference>
<dbReference type="NCBIfam" id="TIGR00502">
    <property type="entry name" value="nagB"/>
    <property type="match status" value="1"/>
</dbReference>
<dbReference type="GeneID" id="22911163"/>
<dbReference type="VEuPathDB" id="CryptoDB:GNI_026390"/>
<dbReference type="EMBL" id="AFNH02000197">
    <property type="protein sequence ID" value="EZG79458.1"/>
    <property type="molecule type" value="Genomic_DNA"/>
</dbReference>
<dbReference type="RefSeq" id="XP_011134435.1">
    <property type="nucleotide sequence ID" value="XM_011136133.1"/>
</dbReference>
<comment type="function">
    <text evidence="5">Catalyzes the reversible conversion of alpha-D-glucosamine 6-phosphate (GlcN-6P) into beta-D-fructose 6-phosphate (Fru-6P) and ammonium ion, a regulatory reaction step in de novo uridine diphosphate-N-acetyl-alpha-D-glucosamine (UDP-GlcNAc) biosynthesis via hexosamine pathway.</text>
</comment>
<keyword evidence="7" id="KW-0175">Coiled coil</keyword>
<dbReference type="GO" id="GO:0019262">
    <property type="term" value="P:N-acetylneuraminate catabolic process"/>
    <property type="evidence" value="ECO:0007669"/>
    <property type="project" value="TreeGrafter"/>
</dbReference>
<evidence type="ECO:0000256" key="6">
    <source>
        <dbReference type="RuleBase" id="RU361197"/>
    </source>
</evidence>
<dbReference type="PANTHER" id="PTHR11280:SF5">
    <property type="entry name" value="GLUCOSAMINE-6-PHOSPHATE ISOMERASE"/>
    <property type="match status" value="1"/>
</dbReference>
<evidence type="ECO:0000256" key="7">
    <source>
        <dbReference type="SAM" id="Coils"/>
    </source>
</evidence>
<evidence type="ECO:0000256" key="4">
    <source>
        <dbReference type="ARBA" id="ARBA00023277"/>
    </source>
</evidence>
<keyword evidence="10" id="KW-1185">Reference proteome</keyword>
<dbReference type="GO" id="GO:0006043">
    <property type="term" value="P:glucosamine catabolic process"/>
    <property type="evidence" value="ECO:0007669"/>
    <property type="project" value="TreeGrafter"/>
</dbReference>
<comment type="similarity">
    <text evidence="2 6">Belongs to the glucosamine/galactosamine-6-phosphate isomerase family.</text>
</comment>
<dbReference type="GO" id="GO:0006046">
    <property type="term" value="P:N-acetylglucosamine catabolic process"/>
    <property type="evidence" value="ECO:0007669"/>
    <property type="project" value="TreeGrafter"/>
</dbReference>
<dbReference type="Proteomes" id="UP000019763">
    <property type="component" value="Unassembled WGS sequence"/>
</dbReference>
<keyword evidence="3 6" id="KW-0378">Hydrolase</keyword>
<dbReference type="CDD" id="cd01399">
    <property type="entry name" value="GlcN6P_deaminase"/>
    <property type="match status" value="1"/>
</dbReference>
<dbReference type="GO" id="GO:0005975">
    <property type="term" value="P:carbohydrate metabolic process"/>
    <property type="evidence" value="ECO:0007669"/>
    <property type="project" value="InterPro"/>
</dbReference>
<dbReference type="GO" id="GO:0042802">
    <property type="term" value="F:identical protein binding"/>
    <property type="evidence" value="ECO:0007669"/>
    <property type="project" value="TreeGrafter"/>
</dbReference>
<comment type="catalytic activity">
    <reaction evidence="1 6">
        <text>alpha-D-glucosamine 6-phosphate + H2O = beta-D-fructose 6-phosphate + NH4(+)</text>
        <dbReference type="Rhea" id="RHEA:12172"/>
        <dbReference type="ChEBI" id="CHEBI:15377"/>
        <dbReference type="ChEBI" id="CHEBI:28938"/>
        <dbReference type="ChEBI" id="CHEBI:57634"/>
        <dbReference type="ChEBI" id="CHEBI:75989"/>
        <dbReference type="EC" id="3.5.99.6"/>
    </reaction>
</comment>
<dbReference type="InterPro" id="IPR037171">
    <property type="entry name" value="NagB/RpiA_transferase-like"/>
</dbReference>
<gene>
    <name evidence="9" type="ORF">GNI_026390</name>
</gene>
<dbReference type="SUPFAM" id="SSF100950">
    <property type="entry name" value="NagB/RpiA/CoA transferase-like"/>
    <property type="match status" value="1"/>
</dbReference>
<dbReference type="OMA" id="HVITQGI"/>
<dbReference type="AlphaFoldDB" id="A0A023BBL7"/>
<reference evidence="9" key="1">
    <citation type="submission" date="2013-12" db="EMBL/GenBank/DDBJ databases">
        <authorList>
            <person name="Omoto C.K."/>
            <person name="Sibley D."/>
            <person name="Venepally P."/>
            <person name="Hadjithomas M."/>
            <person name="Karamycheva S."/>
            <person name="Brunk B."/>
            <person name="Roos D."/>
            <person name="Caler E."/>
            <person name="Lorenzi H."/>
        </authorList>
    </citation>
    <scope>NUCLEOTIDE SEQUENCE</scope>
</reference>
<evidence type="ECO:0000313" key="9">
    <source>
        <dbReference type="EMBL" id="EZG79458.1"/>
    </source>
</evidence>
<comment type="caution">
    <text evidence="9">The sequence shown here is derived from an EMBL/GenBank/DDBJ whole genome shotgun (WGS) entry which is preliminary data.</text>
</comment>
<protein>
    <recommendedName>
        <fullName evidence="6">Glucosamine-6-phosphate isomerase</fullName>
        <ecNumber evidence="6">3.5.99.6</ecNumber>
    </recommendedName>
    <alternativeName>
        <fullName evidence="6">Glucosamine-6-phosphate isomerase</fullName>
    </alternativeName>
</protein>
<dbReference type="GO" id="GO:0004342">
    <property type="term" value="F:glucosamine-6-phosphate deaminase activity"/>
    <property type="evidence" value="ECO:0007669"/>
    <property type="project" value="UniProtKB-UniRule"/>
</dbReference>
<feature type="coiled-coil region" evidence="7">
    <location>
        <begin position="104"/>
        <end position="131"/>
    </location>
</feature>
<dbReference type="EC" id="3.5.99.6" evidence="6"/>
<feature type="domain" description="Glucosamine/galactosamine-6-phosphate isomerase" evidence="8">
    <location>
        <begin position="8"/>
        <end position="227"/>
    </location>
</feature>
<evidence type="ECO:0000256" key="5">
    <source>
        <dbReference type="ARBA" id="ARBA00049961"/>
    </source>
</evidence>
<evidence type="ECO:0000256" key="1">
    <source>
        <dbReference type="ARBA" id="ARBA00000644"/>
    </source>
</evidence>
<sequence length="270" mass="30038">MRLLPLETAEDVATVSANYIVSRINNFKPTAEKPFVLGLPTGSTPEKTYAELVRLNKAGKVSFKHVVTFNMDEYIGLPRDHPQSYWSFMHENLFNHVDIPAENVNILNGNAEDLEEECARYEEKIKSYGGVELFMGGVGNDGHIAFNEPYSSLTSRTRIKTLAQDTRIANARFFGNDPTAVPPKALTIGVGTLLDARELLILAVGHAKDLAVMQGVEGNVNHLWTITCIQLHPKAVMLIDDPASAELKVKTLRYFKDLEKENIARLSTKQ</sequence>
<name>A0A023BBL7_GRENI</name>
<dbReference type="OrthoDB" id="7663298at2759"/>
<evidence type="ECO:0000259" key="8">
    <source>
        <dbReference type="Pfam" id="PF01182"/>
    </source>
</evidence>
<dbReference type="Pfam" id="PF01182">
    <property type="entry name" value="Glucosamine_iso"/>
    <property type="match status" value="1"/>
</dbReference>
<evidence type="ECO:0000256" key="3">
    <source>
        <dbReference type="ARBA" id="ARBA00022801"/>
    </source>
</evidence>
<dbReference type="PROSITE" id="PS01161">
    <property type="entry name" value="GLC_GALNAC_ISOMERASE"/>
    <property type="match status" value="1"/>
</dbReference>
<dbReference type="InterPro" id="IPR018321">
    <property type="entry name" value="Glucosamine6P_isomerase_CS"/>
</dbReference>
<dbReference type="Gene3D" id="3.40.50.1360">
    <property type="match status" value="1"/>
</dbReference>
<evidence type="ECO:0000256" key="2">
    <source>
        <dbReference type="ARBA" id="ARBA00005526"/>
    </source>
</evidence>
<dbReference type="PANTHER" id="PTHR11280">
    <property type="entry name" value="GLUCOSAMINE-6-PHOSPHATE ISOMERASE"/>
    <property type="match status" value="1"/>
</dbReference>
<evidence type="ECO:0000313" key="10">
    <source>
        <dbReference type="Proteomes" id="UP000019763"/>
    </source>
</evidence>
<organism evidence="9 10">
    <name type="scientific">Gregarina niphandrodes</name>
    <name type="common">Septate eugregarine</name>
    <dbReference type="NCBI Taxonomy" id="110365"/>
    <lineage>
        <taxon>Eukaryota</taxon>
        <taxon>Sar</taxon>
        <taxon>Alveolata</taxon>
        <taxon>Apicomplexa</taxon>
        <taxon>Conoidasida</taxon>
        <taxon>Gregarinasina</taxon>
        <taxon>Eugregarinorida</taxon>
        <taxon>Gregarinidae</taxon>
        <taxon>Gregarina</taxon>
    </lineage>
</organism>
<dbReference type="InterPro" id="IPR006148">
    <property type="entry name" value="Glc/Gal-6P_isomerase"/>
</dbReference>
<dbReference type="InterPro" id="IPR004547">
    <property type="entry name" value="Glucosamine6P_isomerase"/>
</dbReference>
<accession>A0A023BBL7</accession>
<proteinExistence type="inferred from homology"/>
<dbReference type="GO" id="GO:0005829">
    <property type="term" value="C:cytosol"/>
    <property type="evidence" value="ECO:0007669"/>
    <property type="project" value="UniProtKB-ARBA"/>
</dbReference>
<dbReference type="HAMAP" id="MF_01241">
    <property type="entry name" value="GlcN6P_deamin"/>
    <property type="match status" value="1"/>
</dbReference>
<keyword evidence="4 6" id="KW-0119">Carbohydrate metabolism</keyword>